<name>A0ABR9HD72_9ACTN</name>
<comment type="caution">
    <text evidence="1">The sequence shown here is derived from an EMBL/GenBank/DDBJ whole genome shotgun (WGS) entry which is preliminary data.</text>
</comment>
<dbReference type="SUPFAM" id="SSF54197">
    <property type="entry name" value="HIT-like"/>
    <property type="match status" value="1"/>
</dbReference>
<organism evidence="1 2">
    <name type="scientific">Nocardiopsis terrae</name>
    <dbReference type="NCBI Taxonomy" id="372655"/>
    <lineage>
        <taxon>Bacteria</taxon>
        <taxon>Bacillati</taxon>
        <taxon>Actinomycetota</taxon>
        <taxon>Actinomycetes</taxon>
        <taxon>Streptosporangiales</taxon>
        <taxon>Nocardiopsidaceae</taxon>
        <taxon>Nocardiopsis</taxon>
    </lineage>
</organism>
<dbReference type="InterPro" id="IPR036265">
    <property type="entry name" value="HIT-like_sf"/>
</dbReference>
<keyword evidence="2" id="KW-1185">Reference proteome</keyword>
<protein>
    <submittedName>
        <fullName evidence="1">Diadenosine tetraphosphate (Ap4A) HIT family hydrolase</fullName>
    </submittedName>
</protein>
<dbReference type="RefSeq" id="WP_191272801.1">
    <property type="nucleotide sequence ID" value="NZ_BMXJ01000006.1"/>
</dbReference>
<sequence>MHETTLSDICTFCCEVEGGDDSNLFYDLGLARTRTDYVLLESEHFVVMPCIGALTDWYLLIVSKRHTLSVGWLDEAEHADLRTLIPQVTGLIRRRSGLDSLVFEHGSLDFRDKGGACYDHTHIHVVATDRDHRRFLDHIPAPVTMRPCMDWISASRRLVEEEQRSYLALGTPDQDWIGTATGAPSQFFRRCLATWMGAEEGEWDWLTFPQTDRVHRMSTALSTR</sequence>
<dbReference type="EMBL" id="JADBDY010000001">
    <property type="protein sequence ID" value="MBE1456962.1"/>
    <property type="molecule type" value="Genomic_DNA"/>
</dbReference>
<dbReference type="GO" id="GO:0016787">
    <property type="term" value="F:hydrolase activity"/>
    <property type="evidence" value="ECO:0007669"/>
    <property type="project" value="UniProtKB-KW"/>
</dbReference>
<dbReference type="Gene3D" id="3.30.428.10">
    <property type="entry name" value="HIT-like"/>
    <property type="match status" value="1"/>
</dbReference>
<evidence type="ECO:0000313" key="2">
    <source>
        <dbReference type="Proteomes" id="UP000598217"/>
    </source>
</evidence>
<proteinExistence type="predicted"/>
<evidence type="ECO:0000313" key="1">
    <source>
        <dbReference type="EMBL" id="MBE1456962.1"/>
    </source>
</evidence>
<gene>
    <name evidence="1" type="ORF">H4W79_001176</name>
</gene>
<keyword evidence="1" id="KW-0378">Hydrolase</keyword>
<dbReference type="Proteomes" id="UP000598217">
    <property type="component" value="Unassembled WGS sequence"/>
</dbReference>
<accession>A0ABR9HD72</accession>
<reference evidence="1 2" key="1">
    <citation type="submission" date="2020-10" db="EMBL/GenBank/DDBJ databases">
        <title>Sequencing the genomes of 1000 actinobacteria strains.</title>
        <authorList>
            <person name="Klenk H.-P."/>
        </authorList>
    </citation>
    <scope>NUCLEOTIDE SEQUENCE [LARGE SCALE GENOMIC DNA]</scope>
    <source>
        <strain evidence="1 2">DSM 45157</strain>
    </source>
</reference>